<keyword evidence="4" id="KW-1185">Reference proteome</keyword>
<evidence type="ECO:0000256" key="1">
    <source>
        <dbReference type="SAM" id="MobiDB-lite"/>
    </source>
</evidence>
<feature type="region of interest" description="Disordered" evidence="1">
    <location>
        <begin position="396"/>
        <end position="416"/>
    </location>
</feature>
<name>A0ABR2YS32_9CHLO</name>
<feature type="region of interest" description="Disordered" evidence="1">
    <location>
        <begin position="552"/>
        <end position="573"/>
    </location>
</feature>
<sequence>MILRSLGTEVNIFQPPTHLQSEWVLASDLTAKLLWYLQSTGWKEATAEKPSPAGSAGPSQEAPVGRLRGGGRTRKRQRTPDEERVDAHAHASTSSPAAPSDRFFKPGDHVEVTNDEAGLRGCWFPAVVQQTERGLVLVAYDEVDDEDTGNALQEWFPAPGAHPTVATLASNFKVHTAPGYLVRPQPPEDVAERGKVRTAGRGRGRAAESTPRAKRQKETNARRAPTPPQNGHSCSVPSGFSAADLPAVDMSTAGRAHSTVVAAFKQRFTELRKQVEQAPLYEKGDPLTERFLDLRKQVPESELPSYKPREHLKGSDAALVERVKAEFLAVHGEKLAPLGIAAKHILLEGRRGIRSVWDPVTGEIVSEAKNVRYQQKKRQQQEAATQEPVLGMAATAHAGEPGTTPEGEGGRDAGAAAPYEVPADFDAAVALPGADCSSKKRINITFPLVFLLRWLTLRTEIPEEEQEKYEKGQHLRGRDAEIADQVCAEMMSAFKEQLLGVGLTEKWLMKEGKVQIRIHVVRTRSTGISASAEQAADIAALQQKISAMVDRRSGQLGQKGGQSGLGKGQKKAGSVAEGLTPTLEVSRTDYEQRLFCISALQVAWSPCCDAEGDSAARFSMLAVGTKSGRVWLWRYRMPNSYSLAKENNMVEHRFSLVGSFVAHAGDGAAVGGLPLPQFELMTVAVTADLRGVTCIDLQASTDSSTGAVTLCLAAGKAAGLVAVWGSGLLPKDLIPKESLAVPSMSHPPACYTSAHGSMAVTGVSWAWRWQKDQIVEVELPQSLDSVPPSAEVSSLQGRRRNLGVATSGNGLFAAVTREMPLPIKNDGPDHASRKLWRGCVQLLRLHGPAAPLGPRPAAALSSMPALLRLAIKRSATPVPATINAGSHENLRPELLTLCNGTAVSTQAEDSPLRKSELVMSGGPLQSAKAAEADFGGCKVSLQRCATSLRLCEGSPPWLCILCRRTYSSSKAFPHVPTCLYCGVALGPCHPPVFLSWPAMQ</sequence>
<protein>
    <recommendedName>
        <fullName evidence="2">Agenet-like domain-containing protein</fullName>
    </recommendedName>
</protein>
<dbReference type="InterPro" id="IPR044230">
    <property type="entry name" value="GTF3C4"/>
</dbReference>
<comment type="caution">
    <text evidence="3">The sequence shown here is derived from an EMBL/GenBank/DDBJ whole genome shotgun (WGS) entry which is preliminary data.</text>
</comment>
<feature type="region of interest" description="Disordered" evidence="1">
    <location>
        <begin position="179"/>
        <end position="238"/>
    </location>
</feature>
<feature type="compositionally biased region" description="Gly residues" evidence="1">
    <location>
        <begin position="557"/>
        <end position="567"/>
    </location>
</feature>
<dbReference type="InterPro" id="IPR008395">
    <property type="entry name" value="Agenet-like_dom"/>
</dbReference>
<dbReference type="CDD" id="cd20405">
    <property type="entry name" value="Tudor_Agenet_AtDUF_rpt1_3"/>
    <property type="match status" value="1"/>
</dbReference>
<feature type="domain" description="Agenet-like" evidence="2">
    <location>
        <begin position="107"/>
        <end position="187"/>
    </location>
</feature>
<dbReference type="Pfam" id="PF05641">
    <property type="entry name" value="Agenet"/>
    <property type="match status" value="1"/>
</dbReference>
<evidence type="ECO:0000313" key="3">
    <source>
        <dbReference type="EMBL" id="KAK9909405.1"/>
    </source>
</evidence>
<dbReference type="PANTHER" id="PTHR15496:SF2">
    <property type="entry name" value="GENERAL TRANSCRIPTION FACTOR 3C POLYPEPTIDE 4"/>
    <property type="match status" value="1"/>
</dbReference>
<evidence type="ECO:0000313" key="4">
    <source>
        <dbReference type="Proteomes" id="UP001491310"/>
    </source>
</evidence>
<gene>
    <name evidence="3" type="ORF">WJX75_001783</name>
</gene>
<accession>A0ABR2YS32</accession>
<feature type="region of interest" description="Disordered" evidence="1">
    <location>
        <begin position="46"/>
        <end position="108"/>
    </location>
</feature>
<proteinExistence type="predicted"/>
<dbReference type="Proteomes" id="UP001491310">
    <property type="component" value="Unassembled WGS sequence"/>
</dbReference>
<organism evidence="3 4">
    <name type="scientific">Coccomyxa subellipsoidea</name>
    <dbReference type="NCBI Taxonomy" id="248742"/>
    <lineage>
        <taxon>Eukaryota</taxon>
        <taxon>Viridiplantae</taxon>
        <taxon>Chlorophyta</taxon>
        <taxon>core chlorophytes</taxon>
        <taxon>Trebouxiophyceae</taxon>
        <taxon>Trebouxiophyceae incertae sedis</taxon>
        <taxon>Coccomyxaceae</taxon>
        <taxon>Coccomyxa</taxon>
    </lineage>
</organism>
<dbReference type="EMBL" id="JALJOT010000006">
    <property type="protein sequence ID" value="KAK9909405.1"/>
    <property type="molecule type" value="Genomic_DNA"/>
</dbReference>
<dbReference type="PANTHER" id="PTHR15496">
    <property type="entry name" value="GENERAL TRANSCRIPTION FACTOR 3C POLYPEPTIDE 4 FAMILY"/>
    <property type="match status" value="1"/>
</dbReference>
<feature type="compositionally biased region" description="Polar residues" evidence="1">
    <location>
        <begin position="229"/>
        <end position="238"/>
    </location>
</feature>
<feature type="compositionally biased region" description="Basic and acidic residues" evidence="1">
    <location>
        <begin position="78"/>
        <end position="89"/>
    </location>
</feature>
<evidence type="ECO:0000259" key="2">
    <source>
        <dbReference type="Pfam" id="PF05641"/>
    </source>
</evidence>
<reference evidence="3 4" key="1">
    <citation type="journal article" date="2024" name="Nat. Commun.">
        <title>Phylogenomics reveals the evolutionary origins of lichenization in chlorophyte algae.</title>
        <authorList>
            <person name="Puginier C."/>
            <person name="Libourel C."/>
            <person name="Otte J."/>
            <person name="Skaloud P."/>
            <person name="Haon M."/>
            <person name="Grisel S."/>
            <person name="Petersen M."/>
            <person name="Berrin J.G."/>
            <person name="Delaux P.M."/>
            <person name="Dal Grande F."/>
            <person name="Keller J."/>
        </authorList>
    </citation>
    <scope>NUCLEOTIDE SEQUENCE [LARGE SCALE GENOMIC DNA]</scope>
    <source>
        <strain evidence="3 4">SAG 216-7</strain>
    </source>
</reference>
<feature type="compositionally biased region" description="Low complexity" evidence="1">
    <location>
        <begin position="90"/>
        <end position="100"/>
    </location>
</feature>